<proteinExistence type="predicted"/>
<organism evidence="1">
    <name type="scientific">Opuntia streptacantha</name>
    <name type="common">Prickly pear cactus</name>
    <name type="synonym">Opuntia cardona</name>
    <dbReference type="NCBI Taxonomy" id="393608"/>
    <lineage>
        <taxon>Eukaryota</taxon>
        <taxon>Viridiplantae</taxon>
        <taxon>Streptophyta</taxon>
        <taxon>Embryophyta</taxon>
        <taxon>Tracheophyta</taxon>
        <taxon>Spermatophyta</taxon>
        <taxon>Magnoliopsida</taxon>
        <taxon>eudicotyledons</taxon>
        <taxon>Gunneridae</taxon>
        <taxon>Pentapetalae</taxon>
        <taxon>Caryophyllales</taxon>
        <taxon>Cactineae</taxon>
        <taxon>Cactaceae</taxon>
        <taxon>Opuntioideae</taxon>
        <taxon>Opuntia</taxon>
    </lineage>
</organism>
<reference evidence="1" key="1">
    <citation type="journal article" date="2013" name="J. Plant Res.">
        <title>Effect of fungi and light on seed germination of three Opuntia species from semiarid lands of central Mexico.</title>
        <authorList>
            <person name="Delgado-Sanchez P."/>
            <person name="Jimenez-Bremont J.F."/>
            <person name="Guerrero-Gonzalez Mde L."/>
            <person name="Flores J."/>
        </authorList>
    </citation>
    <scope>NUCLEOTIDE SEQUENCE</scope>
    <source>
        <tissue evidence="1">Cladode</tissue>
    </source>
</reference>
<dbReference type="EMBL" id="GISG01058660">
    <property type="protein sequence ID" value="MBA4626786.1"/>
    <property type="molecule type" value="Transcribed_RNA"/>
</dbReference>
<accession>A0A7C9CVE5</accession>
<sequence length="122" mass="13926">MMINKHFEASNELSVLCFSGNDTKQSQGFLFLQSKKKTILKGTAMILFKASLSVKSSTVNDRAFLLSIKIFIMITFTEPVPSKKRRIRKCPSCLGLCDQERRNNRYLVKNLCAWLVIGGRLY</sequence>
<evidence type="ECO:0000313" key="1">
    <source>
        <dbReference type="EMBL" id="MBA4626786.1"/>
    </source>
</evidence>
<dbReference type="AlphaFoldDB" id="A0A7C9CVE5"/>
<protein>
    <submittedName>
        <fullName evidence="1">Uncharacterized protein</fullName>
    </submittedName>
</protein>
<name>A0A7C9CVE5_OPUST</name>
<reference evidence="1" key="2">
    <citation type="submission" date="2020-07" db="EMBL/GenBank/DDBJ databases">
        <authorList>
            <person name="Vera ALvarez R."/>
            <person name="Arias-Moreno D.M."/>
            <person name="Jimenez-Jacinto V."/>
            <person name="Jimenez-Bremont J.F."/>
            <person name="Swaminathan K."/>
            <person name="Moose S.P."/>
            <person name="Guerrero-Gonzalez M.L."/>
            <person name="Marino-Ramirez L."/>
            <person name="Landsman D."/>
            <person name="Rodriguez-Kessler M."/>
            <person name="Delgado-Sanchez P."/>
        </authorList>
    </citation>
    <scope>NUCLEOTIDE SEQUENCE</scope>
    <source>
        <tissue evidence="1">Cladode</tissue>
    </source>
</reference>